<dbReference type="SUPFAM" id="SSF143120">
    <property type="entry name" value="YefM-like"/>
    <property type="match status" value="1"/>
</dbReference>
<accession>T0Z8C9</accession>
<dbReference type="AlphaFoldDB" id="T0Z8C9"/>
<dbReference type="NCBIfam" id="TIGR01552">
    <property type="entry name" value="phd_fam"/>
    <property type="match status" value="1"/>
</dbReference>
<comment type="caution">
    <text evidence="2">The sequence shown here is derived from an EMBL/GenBank/DDBJ whole genome shotgun (WGS) entry which is preliminary data.</text>
</comment>
<organism evidence="2">
    <name type="scientific">mine drainage metagenome</name>
    <dbReference type="NCBI Taxonomy" id="410659"/>
    <lineage>
        <taxon>unclassified sequences</taxon>
        <taxon>metagenomes</taxon>
        <taxon>ecological metagenomes</taxon>
    </lineage>
</organism>
<proteinExistence type="inferred from homology"/>
<sequence length="82" mass="9257">MYRTITQRELRNESAAVLREVQAGQTIIVTRNGVPVAELRQIQPRRFVPRAVIAKTAARAPRIDADRFRADLDAVIDQSVDD</sequence>
<reference evidence="2" key="1">
    <citation type="submission" date="2013-08" db="EMBL/GenBank/DDBJ databases">
        <authorList>
            <person name="Mendez C."/>
            <person name="Richter M."/>
            <person name="Ferrer M."/>
            <person name="Sanchez J."/>
        </authorList>
    </citation>
    <scope>NUCLEOTIDE SEQUENCE</scope>
</reference>
<comment type="similarity">
    <text evidence="1">Belongs to the phD/YefM antitoxin family.</text>
</comment>
<dbReference type="InterPro" id="IPR036165">
    <property type="entry name" value="YefM-like_sf"/>
</dbReference>
<protein>
    <submittedName>
        <fullName evidence="2">Prevent-host-death family protein</fullName>
    </submittedName>
</protein>
<name>T0Z8C9_9ZZZZ</name>
<dbReference type="EMBL" id="AUZY01009707">
    <property type="protein sequence ID" value="EQD41258.1"/>
    <property type="molecule type" value="Genomic_DNA"/>
</dbReference>
<dbReference type="Gene3D" id="3.40.1620.10">
    <property type="entry name" value="YefM-like domain"/>
    <property type="match status" value="1"/>
</dbReference>
<reference evidence="2" key="2">
    <citation type="journal article" date="2014" name="ISME J.">
        <title>Microbial stratification in low pH oxic and suboxic macroscopic growths along an acid mine drainage.</title>
        <authorList>
            <person name="Mendez-Garcia C."/>
            <person name="Mesa V."/>
            <person name="Sprenger R.R."/>
            <person name="Richter M."/>
            <person name="Diez M.S."/>
            <person name="Solano J."/>
            <person name="Bargiela R."/>
            <person name="Golyshina O.V."/>
            <person name="Manteca A."/>
            <person name="Ramos J.L."/>
            <person name="Gallego J.R."/>
            <person name="Llorente I."/>
            <person name="Martins Dos Santos V.A."/>
            <person name="Jensen O.N."/>
            <person name="Pelaez A.I."/>
            <person name="Sanchez J."/>
            <person name="Ferrer M."/>
        </authorList>
    </citation>
    <scope>NUCLEOTIDE SEQUENCE</scope>
</reference>
<evidence type="ECO:0000313" key="2">
    <source>
        <dbReference type="EMBL" id="EQD41258.1"/>
    </source>
</evidence>
<evidence type="ECO:0000256" key="1">
    <source>
        <dbReference type="ARBA" id="ARBA00009981"/>
    </source>
</evidence>
<gene>
    <name evidence="2" type="ORF">B1B_14628</name>
</gene>